<organism evidence="1 2">
    <name type="scientific">Serratia marcescens</name>
    <dbReference type="NCBI Taxonomy" id="615"/>
    <lineage>
        <taxon>Bacteria</taxon>
        <taxon>Pseudomonadati</taxon>
        <taxon>Pseudomonadota</taxon>
        <taxon>Gammaproteobacteria</taxon>
        <taxon>Enterobacterales</taxon>
        <taxon>Yersiniaceae</taxon>
        <taxon>Serratia</taxon>
    </lineage>
</organism>
<name>A0A380A019_SERMA</name>
<dbReference type="Proteomes" id="UP000254765">
    <property type="component" value="Unassembled WGS sequence"/>
</dbReference>
<evidence type="ECO:0000313" key="1">
    <source>
        <dbReference type="EMBL" id="SUI71699.1"/>
    </source>
</evidence>
<dbReference type="AlphaFoldDB" id="A0A380A019"/>
<accession>A0A380A019</accession>
<gene>
    <name evidence="1" type="ORF">NCTC10211_04530</name>
</gene>
<sequence length="89" mass="10108">MNKNRQKKVIGVRENQLPADYPFGDLLEESISDYARRIGKNPQTIRTQADTGALPILQTRPGAKRRVNLYAIYLNAKRHAEKFVAHMGS</sequence>
<evidence type="ECO:0000313" key="2">
    <source>
        <dbReference type="Proteomes" id="UP000254765"/>
    </source>
</evidence>
<protein>
    <submittedName>
        <fullName evidence="1">Uncharacterized protein</fullName>
    </submittedName>
</protein>
<reference evidence="1 2" key="1">
    <citation type="submission" date="2018-06" db="EMBL/GenBank/DDBJ databases">
        <authorList>
            <consortium name="Pathogen Informatics"/>
            <person name="Doyle S."/>
        </authorList>
    </citation>
    <scope>NUCLEOTIDE SEQUENCE [LARGE SCALE GENOMIC DNA]</scope>
    <source>
        <strain evidence="1 2">NCTC10211</strain>
    </source>
</reference>
<dbReference type="RefSeq" id="WP_050503712.1">
    <property type="nucleotide sequence ID" value="NZ_CAMIQS010000002.1"/>
</dbReference>
<proteinExistence type="predicted"/>
<dbReference type="EMBL" id="UGYK01000002">
    <property type="protein sequence ID" value="SUI71699.1"/>
    <property type="molecule type" value="Genomic_DNA"/>
</dbReference>